<evidence type="ECO:0000256" key="4">
    <source>
        <dbReference type="ARBA" id="ARBA00022475"/>
    </source>
</evidence>
<feature type="transmembrane region" description="Helical" evidence="8">
    <location>
        <begin position="110"/>
        <end position="132"/>
    </location>
</feature>
<gene>
    <name evidence="10" type="ORF">SAMN05216369_1399</name>
</gene>
<keyword evidence="5 8" id="KW-0812">Transmembrane</keyword>
<dbReference type="InterPro" id="IPR000515">
    <property type="entry name" value="MetI-like"/>
</dbReference>
<evidence type="ECO:0000256" key="2">
    <source>
        <dbReference type="ARBA" id="ARBA00007069"/>
    </source>
</evidence>
<dbReference type="CDD" id="cd06261">
    <property type="entry name" value="TM_PBP2"/>
    <property type="match status" value="1"/>
</dbReference>
<reference evidence="11" key="1">
    <citation type="submission" date="2016-11" db="EMBL/GenBank/DDBJ databases">
        <authorList>
            <person name="Varghese N."/>
            <person name="Submissions S."/>
        </authorList>
    </citation>
    <scope>NUCLEOTIDE SEQUENCE [LARGE SCALE GENOMIC DNA]</scope>
    <source>
        <strain evidence="11">CGMCC 1.10835</strain>
    </source>
</reference>
<dbReference type="PANTHER" id="PTHR42929">
    <property type="entry name" value="INNER MEMBRANE ABC TRANSPORTER PERMEASE PROTEIN YDCU-RELATED-RELATED"/>
    <property type="match status" value="1"/>
</dbReference>
<feature type="transmembrane region" description="Helical" evidence="8">
    <location>
        <begin position="212"/>
        <end position="232"/>
    </location>
</feature>
<evidence type="ECO:0000256" key="3">
    <source>
        <dbReference type="ARBA" id="ARBA00022448"/>
    </source>
</evidence>
<evidence type="ECO:0000256" key="1">
    <source>
        <dbReference type="ARBA" id="ARBA00004651"/>
    </source>
</evidence>
<feature type="transmembrane region" description="Helical" evidence="8">
    <location>
        <begin position="76"/>
        <end position="98"/>
    </location>
</feature>
<keyword evidence="11" id="KW-1185">Reference proteome</keyword>
<feature type="transmembrane region" description="Helical" evidence="8">
    <location>
        <begin position="263"/>
        <end position="281"/>
    </location>
</feature>
<dbReference type="AlphaFoldDB" id="A0A1M6RAX5"/>
<sequence length="293" mass="33173">MSVEPGNFNRTQYRLGFWLLLAPILLWLSLLIILPHIDMVLVSLRERIAARQYAFSFSNYTAFFTEPLYWNTFVRTAVMSIIATVLTLIIAFPVSFYIAKVLTGRPKIALFILCLIPFWVSELVRTYGWMILLRETGLISGALQWLGLVDQPVEMLYNDVAIMVGLIYTSMLFMVVPLVTTLDSLDNSLIEAGYDLGGSSWHVMRSIVIPHAMPGIMSGCIVVFMLTLGNYLTPTLLGGKNSLWFTEQIYTQFITRFNWEQGAAFGILLLILSSLIVWLGLKITKQSFTRVMS</sequence>
<name>A0A1M6RAX5_9GAMM</name>
<dbReference type="Pfam" id="PF00528">
    <property type="entry name" value="BPD_transp_1"/>
    <property type="match status" value="1"/>
</dbReference>
<evidence type="ECO:0000313" key="10">
    <source>
        <dbReference type="EMBL" id="SHK29635.1"/>
    </source>
</evidence>
<feature type="domain" description="ABC transmembrane type-1" evidence="9">
    <location>
        <begin position="73"/>
        <end position="280"/>
    </location>
</feature>
<dbReference type="PANTHER" id="PTHR42929:SF1">
    <property type="entry name" value="INNER MEMBRANE ABC TRANSPORTER PERMEASE PROTEIN YDCU-RELATED"/>
    <property type="match status" value="1"/>
</dbReference>
<evidence type="ECO:0000256" key="7">
    <source>
        <dbReference type="ARBA" id="ARBA00023136"/>
    </source>
</evidence>
<comment type="similarity">
    <text evidence="2">Belongs to the binding-protein-dependent transport system permease family. CysTW subfamily.</text>
</comment>
<accession>A0A1M6RAX5</accession>
<dbReference type="EMBL" id="FRAQ01000001">
    <property type="protein sequence ID" value="SHK29635.1"/>
    <property type="molecule type" value="Genomic_DNA"/>
</dbReference>
<evidence type="ECO:0000256" key="8">
    <source>
        <dbReference type="RuleBase" id="RU363032"/>
    </source>
</evidence>
<dbReference type="SUPFAM" id="SSF161098">
    <property type="entry name" value="MetI-like"/>
    <property type="match status" value="1"/>
</dbReference>
<protein>
    <submittedName>
        <fullName evidence="10">Spermidine/putrescine transport system permease protein</fullName>
    </submittedName>
</protein>
<organism evidence="10 11">
    <name type="scientific">Marinobacter antarcticus</name>
    <dbReference type="NCBI Taxonomy" id="564117"/>
    <lineage>
        <taxon>Bacteria</taxon>
        <taxon>Pseudomonadati</taxon>
        <taxon>Pseudomonadota</taxon>
        <taxon>Gammaproteobacteria</taxon>
        <taxon>Pseudomonadales</taxon>
        <taxon>Marinobacteraceae</taxon>
        <taxon>Marinobacter</taxon>
    </lineage>
</organism>
<feature type="transmembrane region" description="Helical" evidence="8">
    <location>
        <begin position="15"/>
        <end position="41"/>
    </location>
</feature>
<evidence type="ECO:0000313" key="11">
    <source>
        <dbReference type="Proteomes" id="UP000184497"/>
    </source>
</evidence>
<dbReference type="InterPro" id="IPR035906">
    <property type="entry name" value="MetI-like_sf"/>
</dbReference>
<dbReference type="PROSITE" id="PS50928">
    <property type="entry name" value="ABC_TM1"/>
    <property type="match status" value="1"/>
</dbReference>
<dbReference type="STRING" id="564117.SAMN05216369_1399"/>
<dbReference type="GO" id="GO:0055085">
    <property type="term" value="P:transmembrane transport"/>
    <property type="evidence" value="ECO:0007669"/>
    <property type="project" value="InterPro"/>
</dbReference>
<dbReference type="GO" id="GO:0005886">
    <property type="term" value="C:plasma membrane"/>
    <property type="evidence" value="ECO:0007669"/>
    <property type="project" value="UniProtKB-SubCell"/>
</dbReference>
<keyword evidence="6 8" id="KW-1133">Transmembrane helix</keyword>
<feature type="transmembrane region" description="Helical" evidence="8">
    <location>
        <begin position="160"/>
        <end position="179"/>
    </location>
</feature>
<keyword evidence="3 8" id="KW-0813">Transport</keyword>
<proteinExistence type="inferred from homology"/>
<evidence type="ECO:0000256" key="5">
    <source>
        <dbReference type="ARBA" id="ARBA00022692"/>
    </source>
</evidence>
<comment type="subcellular location">
    <subcellularLocation>
        <location evidence="1 8">Cell membrane</location>
        <topology evidence="1 8">Multi-pass membrane protein</topology>
    </subcellularLocation>
</comment>
<evidence type="ECO:0000256" key="6">
    <source>
        <dbReference type="ARBA" id="ARBA00022989"/>
    </source>
</evidence>
<dbReference type="Gene3D" id="1.10.3720.10">
    <property type="entry name" value="MetI-like"/>
    <property type="match status" value="1"/>
</dbReference>
<dbReference type="Proteomes" id="UP000184497">
    <property type="component" value="Unassembled WGS sequence"/>
</dbReference>
<evidence type="ECO:0000259" key="9">
    <source>
        <dbReference type="PROSITE" id="PS50928"/>
    </source>
</evidence>
<dbReference type="RefSeq" id="WP_072796443.1">
    <property type="nucleotide sequence ID" value="NZ_FRAQ01000001.1"/>
</dbReference>
<keyword evidence="4" id="KW-1003">Cell membrane</keyword>
<keyword evidence="7 8" id="KW-0472">Membrane</keyword>
<dbReference type="OrthoDB" id="9807047at2"/>